<organism evidence="7 8">
    <name type="scientific">Hippocampus comes</name>
    <name type="common">Tiger tail seahorse</name>
    <dbReference type="NCBI Taxonomy" id="109280"/>
    <lineage>
        <taxon>Eukaryota</taxon>
        <taxon>Metazoa</taxon>
        <taxon>Chordata</taxon>
        <taxon>Craniata</taxon>
        <taxon>Vertebrata</taxon>
        <taxon>Euteleostomi</taxon>
        <taxon>Actinopterygii</taxon>
        <taxon>Neopterygii</taxon>
        <taxon>Teleostei</taxon>
        <taxon>Neoteleostei</taxon>
        <taxon>Acanthomorphata</taxon>
        <taxon>Syngnathiaria</taxon>
        <taxon>Syngnathiformes</taxon>
        <taxon>Syngnathoidei</taxon>
        <taxon>Syngnathidae</taxon>
        <taxon>Hippocampus</taxon>
    </lineage>
</organism>
<evidence type="ECO:0008006" key="9">
    <source>
        <dbReference type="Google" id="ProtNLM"/>
    </source>
</evidence>
<dbReference type="OMA" id="XAREAEF"/>
<feature type="region of interest" description="Disordered" evidence="6">
    <location>
        <begin position="325"/>
        <end position="360"/>
    </location>
</feature>
<dbReference type="AlphaFoldDB" id="A0A3Q2XYS9"/>
<protein>
    <recommendedName>
        <fullName evidence="9">Trichohyalin-plectin-homology domain-containing protein</fullName>
    </recommendedName>
</protein>
<accession>A0A3Q2XYS9</accession>
<name>A0A3Q2XYS9_HIPCM</name>
<evidence type="ECO:0000256" key="1">
    <source>
        <dbReference type="ARBA" id="ARBA00004230"/>
    </source>
</evidence>
<evidence type="ECO:0000256" key="6">
    <source>
        <dbReference type="SAM" id="MobiDB-lite"/>
    </source>
</evidence>
<dbReference type="Ensembl" id="ENSHCOT00000016628.1">
    <property type="protein sequence ID" value="ENSHCOP00000010268.1"/>
    <property type="gene ID" value="ENSHCOG00000012840.1"/>
</dbReference>
<reference evidence="7" key="2">
    <citation type="submission" date="2025-09" db="UniProtKB">
        <authorList>
            <consortium name="Ensembl"/>
        </authorList>
    </citation>
    <scope>IDENTIFICATION</scope>
</reference>
<evidence type="ECO:0000256" key="4">
    <source>
        <dbReference type="ARBA" id="ARBA00023273"/>
    </source>
</evidence>
<evidence type="ECO:0000256" key="5">
    <source>
        <dbReference type="SAM" id="Coils"/>
    </source>
</evidence>
<keyword evidence="4" id="KW-0966">Cell projection</keyword>
<keyword evidence="2" id="KW-0282">Flagellum</keyword>
<sequence>MPVLGRIMNVASSTLGRQSRYCMKDPTSQVNGSLFGMESNHRVPLIRMHPKKKIVICNQGFIYNVRVPRDELQEQTIGLSHAEHERILAKAKGPSIIDRELAVLRKAAIKKKEDLKAAEERKRYIIEKDLFAVKHEAESELQSRRLAHERYQQMREKAAIERDNQMKKLDRWILNSKIQAERDKQLVWKKHCEADEISREKAEFDRVLKCTQEAIRKDEEREKKRMRDAYAHLESIKEQVREREQAALSKRRERLYEVSNAKEKVDEKTRWLDEFKEERLKELKACGIPEKYCRYVRRKTNEDEANPNQYQYRAHDTYDQLPRWTNRLNKKHTEQEEPLNPFPPLPPIAIKDVPEGGDAK</sequence>
<keyword evidence="3" id="KW-0969">Cilium</keyword>
<reference evidence="7" key="1">
    <citation type="submission" date="2025-08" db="UniProtKB">
        <authorList>
            <consortium name="Ensembl"/>
        </authorList>
    </citation>
    <scope>IDENTIFICATION</scope>
</reference>
<keyword evidence="8" id="KW-1185">Reference proteome</keyword>
<comment type="subcellular location">
    <subcellularLocation>
        <location evidence="1">Cell projection</location>
        <location evidence="1">Cilium</location>
        <location evidence="1">Flagellum</location>
    </subcellularLocation>
</comment>
<evidence type="ECO:0000313" key="8">
    <source>
        <dbReference type="Proteomes" id="UP000264820"/>
    </source>
</evidence>
<dbReference type="STRING" id="109280.ENSHCOP00000010268"/>
<proteinExistence type="predicted"/>
<evidence type="ECO:0000256" key="2">
    <source>
        <dbReference type="ARBA" id="ARBA00022846"/>
    </source>
</evidence>
<dbReference type="PANTHER" id="PTHR15504:SF0">
    <property type="entry name" value="CILIA- AND FLAGELLA-ASSOCIATED PROTEIN 45"/>
    <property type="match status" value="1"/>
</dbReference>
<dbReference type="Proteomes" id="UP000264820">
    <property type="component" value="Unplaced"/>
</dbReference>
<feature type="coiled-coil region" evidence="5">
    <location>
        <begin position="216"/>
        <end position="243"/>
    </location>
</feature>
<evidence type="ECO:0000256" key="3">
    <source>
        <dbReference type="ARBA" id="ARBA00023069"/>
    </source>
</evidence>
<dbReference type="InterPro" id="IPR033253">
    <property type="entry name" value="CFAP45"/>
</dbReference>
<dbReference type="GO" id="GO:0031514">
    <property type="term" value="C:motile cilium"/>
    <property type="evidence" value="ECO:0007669"/>
    <property type="project" value="UniProtKB-SubCell"/>
</dbReference>
<keyword evidence="5" id="KW-0175">Coiled coil</keyword>
<dbReference type="PANTHER" id="PTHR15504">
    <property type="entry name" value="NASOPHARYNGEAL EPITHELIUM SPECIFIC PROTEIN 1"/>
    <property type="match status" value="1"/>
</dbReference>
<evidence type="ECO:0000313" key="7">
    <source>
        <dbReference type="Ensembl" id="ENSHCOP00000010268.1"/>
    </source>
</evidence>